<feature type="region of interest" description="Disordered" evidence="6">
    <location>
        <begin position="352"/>
        <end position="376"/>
    </location>
</feature>
<evidence type="ECO:0000256" key="6">
    <source>
        <dbReference type="SAM" id="MobiDB-lite"/>
    </source>
</evidence>
<dbReference type="EC" id="2.4.1.46" evidence="2"/>
<keyword evidence="3" id="KW-0328">Glycosyltransferase</keyword>
<evidence type="ECO:0000256" key="4">
    <source>
        <dbReference type="ARBA" id="ARBA00022679"/>
    </source>
</evidence>
<name>A0A9W7L5R8_9STRA</name>
<comment type="subcellular location">
    <subcellularLocation>
        <location evidence="5">Plastid</location>
        <location evidence="5">Chloroplast membrane</location>
    </subcellularLocation>
</comment>
<dbReference type="GO" id="GO:0031969">
    <property type="term" value="C:chloroplast membrane"/>
    <property type="evidence" value="ECO:0007669"/>
    <property type="project" value="UniProtKB-SubCell"/>
</dbReference>
<evidence type="ECO:0000256" key="3">
    <source>
        <dbReference type="ARBA" id="ARBA00022676"/>
    </source>
</evidence>
<dbReference type="Pfam" id="PF06925">
    <property type="entry name" value="MGDG_synth"/>
    <property type="match status" value="1"/>
</dbReference>
<dbReference type="Pfam" id="PF04101">
    <property type="entry name" value="Glyco_tran_28_C"/>
    <property type="match status" value="1"/>
</dbReference>
<evidence type="ECO:0000259" key="8">
    <source>
        <dbReference type="Pfam" id="PF04101"/>
    </source>
</evidence>
<dbReference type="AlphaFoldDB" id="A0A9W7L5R8"/>
<dbReference type="PANTHER" id="PTHR43025">
    <property type="entry name" value="MONOGALACTOSYLDIACYLGLYCEROL SYNTHASE"/>
    <property type="match status" value="1"/>
</dbReference>
<dbReference type="GO" id="GO:0009247">
    <property type="term" value="P:glycolipid biosynthetic process"/>
    <property type="evidence" value="ECO:0007669"/>
    <property type="project" value="InterPro"/>
</dbReference>
<dbReference type="InterPro" id="IPR050519">
    <property type="entry name" value="Glycosyltransf_28_UgtP"/>
</dbReference>
<evidence type="ECO:0000256" key="2">
    <source>
        <dbReference type="ARBA" id="ARBA00012615"/>
    </source>
</evidence>
<evidence type="ECO:0000256" key="1">
    <source>
        <dbReference type="ARBA" id="ARBA00006962"/>
    </source>
</evidence>
<comment type="similarity">
    <text evidence="1">Belongs to the glycosyltransferase 28 family.</text>
</comment>
<organism evidence="10 11">
    <name type="scientific">Triparma columacea</name>
    <dbReference type="NCBI Taxonomy" id="722753"/>
    <lineage>
        <taxon>Eukaryota</taxon>
        <taxon>Sar</taxon>
        <taxon>Stramenopiles</taxon>
        <taxon>Ochrophyta</taxon>
        <taxon>Bolidophyceae</taxon>
        <taxon>Parmales</taxon>
        <taxon>Triparmaceae</taxon>
        <taxon>Triparma</taxon>
    </lineage>
</organism>
<feature type="signal peptide" evidence="7">
    <location>
        <begin position="1"/>
        <end position="20"/>
    </location>
</feature>
<dbReference type="Gene3D" id="3.40.50.2000">
    <property type="entry name" value="Glycogen Phosphorylase B"/>
    <property type="match status" value="1"/>
</dbReference>
<evidence type="ECO:0000313" key="11">
    <source>
        <dbReference type="Proteomes" id="UP001165065"/>
    </source>
</evidence>
<proteinExistence type="inferred from homology"/>
<dbReference type="InterPro" id="IPR007235">
    <property type="entry name" value="Glyco_trans_28_C"/>
</dbReference>
<evidence type="ECO:0000313" key="10">
    <source>
        <dbReference type="EMBL" id="GMI34465.1"/>
    </source>
</evidence>
<sequence>MTKMVNVYIMIACFLTLLAARVVSMPSPNPEINLRGERLPPTPPLSRNLFKNLFPARSTFHPANDPAPPYSTPPKIEGDDTKPLKVLFLSADTGGGHRASSESLASQFLLQHPNTVYTLYDIWTDDGCYPYNCLVPSYKFMSSRPRIWRFLYHLSNSAPYCAFMNLHSQVTSKRRIRKRIAEYDPDVIVSVHPTMTNVPQKCVIDIKKETGKDIPIFTVVTDLGSGHATWFTRRMEKIFVASSRMSKLARVRGWVSRSKLVECGLPIRKQFGEKKAAMGKRGSEPGKEYQRFMRQGLKIKNTEDPVILVMGGGEGVGSLGEIVEDTVAEMQRTGTNGTVAVVCGRNEQLRSQLSSRDWDASPAKLTPSTSRRTRKRDMIKRVFKRRRLDTASSPVPPTPPPSHVDVIPMAFVSNMDEWMAAASVLVTKAGPGTIAEAAAMGLPVLLTSFLPGQEAGNVDVVLEGGFGDYVSDPVGIARTVVEWVNDENMMTTMAKNAESVGAPDAAKSIVEVVLERALEARKLNGGKSAADFGKKKV</sequence>
<keyword evidence="11" id="KW-1185">Reference proteome</keyword>
<feature type="chain" id="PRO_5040768731" description="monogalactosyldiacylglycerol synthase" evidence="7">
    <location>
        <begin position="21"/>
        <end position="537"/>
    </location>
</feature>
<dbReference type="OrthoDB" id="200404at2759"/>
<dbReference type="EMBL" id="BRYA01000043">
    <property type="protein sequence ID" value="GMI34465.1"/>
    <property type="molecule type" value="Genomic_DNA"/>
</dbReference>
<evidence type="ECO:0000256" key="7">
    <source>
        <dbReference type="SAM" id="SignalP"/>
    </source>
</evidence>
<comment type="caution">
    <text evidence="10">The sequence shown here is derived from an EMBL/GenBank/DDBJ whole genome shotgun (WGS) entry which is preliminary data.</text>
</comment>
<dbReference type="GO" id="GO:0046509">
    <property type="term" value="F:1,2-diacylglycerol 3-beta-galactosyltransferase activity"/>
    <property type="evidence" value="ECO:0007669"/>
    <property type="project" value="UniProtKB-EC"/>
</dbReference>
<accession>A0A9W7L5R8</accession>
<reference evidence="11" key="1">
    <citation type="journal article" date="2023" name="Commun. Biol.">
        <title>Genome analysis of Parmales, the sister group of diatoms, reveals the evolutionary specialization of diatoms from phago-mixotrophs to photoautotrophs.</title>
        <authorList>
            <person name="Ban H."/>
            <person name="Sato S."/>
            <person name="Yoshikawa S."/>
            <person name="Yamada K."/>
            <person name="Nakamura Y."/>
            <person name="Ichinomiya M."/>
            <person name="Sato N."/>
            <person name="Blanc-Mathieu R."/>
            <person name="Endo H."/>
            <person name="Kuwata A."/>
            <person name="Ogata H."/>
        </authorList>
    </citation>
    <scope>NUCLEOTIDE SEQUENCE [LARGE SCALE GENOMIC DNA]</scope>
</reference>
<evidence type="ECO:0000256" key="5">
    <source>
        <dbReference type="ARBA" id="ARBA00046299"/>
    </source>
</evidence>
<feature type="domain" description="Glycosyl transferase family 28 C-terminal" evidence="8">
    <location>
        <begin position="406"/>
        <end position="448"/>
    </location>
</feature>
<gene>
    <name evidence="10" type="ORF">TrCOL_g13151</name>
</gene>
<dbReference type="Proteomes" id="UP001165065">
    <property type="component" value="Unassembled WGS sequence"/>
</dbReference>
<keyword evidence="4" id="KW-0808">Transferase</keyword>
<dbReference type="InterPro" id="IPR009695">
    <property type="entry name" value="Diacylglyc_glucosyltr_N"/>
</dbReference>
<protein>
    <recommendedName>
        <fullName evidence="2">monogalactosyldiacylglycerol synthase</fullName>
        <ecNumber evidence="2">2.4.1.46</ecNumber>
    </recommendedName>
</protein>
<dbReference type="SUPFAM" id="SSF53756">
    <property type="entry name" value="UDP-Glycosyltransferase/glycogen phosphorylase"/>
    <property type="match status" value="2"/>
</dbReference>
<evidence type="ECO:0000259" key="9">
    <source>
        <dbReference type="Pfam" id="PF06925"/>
    </source>
</evidence>
<dbReference type="PANTHER" id="PTHR43025:SF3">
    <property type="entry name" value="MONOGALACTOSYLDIACYLGLYCEROL SYNTHASE 1, CHLOROPLASTIC"/>
    <property type="match status" value="1"/>
</dbReference>
<feature type="domain" description="Diacylglycerol glucosyltransferase N-terminal" evidence="9">
    <location>
        <begin position="97"/>
        <end position="267"/>
    </location>
</feature>
<keyword evidence="7" id="KW-0732">Signal</keyword>